<organism evidence="2 3">
    <name type="scientific">Cellulophaga algicola (strain DSM 14237 / IC166 / ACAM 630)</name>
    <dbReference type="NCBI Taxonomy" id="688270"/>
    <lineage>
        <taxon>Bacteria</taxon>
        <taxon>Pseudomonadati</taxon>
        <taxon>Bacteroidota</taxon>
        <taxon>Flavobacteriia</taxon>
        <taxon>Flavobacteriales</taxon>
        <taxon>Flavobacteriaceae</taxon>
        <taxon>Cellulophaga</taxon>
    </lineage>
</organism>
<keyword evidence="1" id="KW-0175">Coiled coil</keyword>
<accession>E6X8J5</accession>
<dbReference type="AlphaFoldDB" id="E6X8J5"/>
<dbReference type="EMBL" id="CP002453">
    <property type="protein sequence ID" value="ADV47582.1"/>
    <property type="molecule type" value="Genomic_DNA"/>
</dbReference>
<gene>
    <name evidence="2" type="ordered locus">Celal_0232</name>
</gene>
<proteinExistence type="predicted"/>
<evidence type="ECO:0000313" key="3">
    <source>
        <dbReference type="Proteomes" id="UP000008634"/>
    </source>
</evidence>
<reference evidence="2 3" key="1">
    <citation type="journal article" date="2010" name="Stand. Genomic Sci.">
        <title>Complete genome sequence of Cellulophaga algicola type strain (IC166).</title>
        <authorList>
            <person name="Abt B."/>
            <person name="Lu M."/>
            <person name="Misra M."/>
            <person name="Han C."/>
            <person name="Nolan M."/>
            <person name="Lucas S."/>
            <person name="Hammon N."/>
            <person name="Deshpande S."/>
            <person name="Cheng J.F."/>
            <person name="Tapia R."/>
            <person name="Goodwin L."/>
            <person name="Pitluck S."/>
            <person name="Liolios K."/>
            <person name="Pagani I."/>
            <person name="Ivanova N."/>
            <person name="Mavromatis K."/>
            <person name="Ovchinikova G."/>
            <person name="Pati A."/>
            <person name="Chen A."/>
            <person name="Palaniappan K."/>
            <person name="Land M."/>
            <person name="Hauser L."/>
            <person name="Chang Y.J."/>
            <person name="Jeffries C.D."/>
            <person name="Detter J.C."/>
            <person name="Brambilla E."/>
            <person name="Rohde M."/>
            <person name="Tindall B.J."/>
            <person name="Goker M."/>
            <person name="Woyke T."/>
            <person name="Bristow J."/>
            <person name="Eisen J.A."/>
            <person name="Markowitz V."/>
            <person name="Hugenholtz P."/>
            <person name="Kyrpides N.C."/>
            <person name="Klenk H.P."/>
            <person name="Lapidus A."/>
        </authorList>
    </citation>
    <scope>NUCLEOTIDE SEQUENCE [LARGE SCALE GENOMIC DNA]</scope>
    <source>
        <strain evidence="3">DSM 14237 / IC166 / ACAM 630</strain>
    </source>
</reference>
<evidence type="ECO:0000313" key="2">
    <source>
        <dbReference type="EMBL" id="ADV47582.1"/>
    </source>
</evidence>
<dbReference type="HOGENOM" id="CLU_893385_0_0_10"/>
<dbReference type="KEGG" id="cao:Celal_0232"/>
<evidence type="ECO:0000256" key="1">
    <source>
        <dbReference type="SAM" id="Coils"/>
    </source>
</evidence>
<dbReference type="Proteomes" id="UP000008634">
    <property type="component" value="Chromosome"/>
</dbReference>
<dbReference type="RefSeq" id="WP_013549078.1">
    <property type="nucleotide sequence ID" value="NC_014934.1"/>
</dbReference>
<feature type="coiled-coil region" evidence="1">
    <location>
        <begin position="191"/>
        <end position="297"/>
    </location>
</feature>
<protein>
    <submittedName>
        <fullName evidence="2">Uncharacterized protein</fullName>
    </submittedName>
</protein>
<name>E6X8J5_CELAD</name>
<sequence length="311" mass="36387">MNSKYLAQYLENGIWKTISCYTYKKLCNQEPTKWEHLDLKSKPIQGKRYNVHTRSSSSKFCFSGSGPTNVSKNRMTTTHEFITEVISELDTLNLKINNYSLKIIPDTIIHEKEIIKVYCTEKKEVVEYIPDLLIRFSNPKTLEKRWGGQIAIEVNVTHSPDDTKRKHFQFLGIPLLEIDATKDLKFKLEGKEVQEKELDIYKKELELALSTEIEASIKYPTFSNRSLGNQVYKLKQEKKELEQNHNDKIQKISKLARDYKNLDTDFKNSKINLTKTIRQKESQLLNIEKKLAEYKNRSFIQKLADLLSSKK</sequence>
<dbReference type="OrthoDB" id="8613458at2"/>
<keyword evidence="3" id="KW-1185">Reference proteome</keyword>